<keyword evidence="4" id="KW-0597">Phosphoprotein</keyword>
<evidence type="ECO:0000256" key="2">
    <source>
        <dbReference type="ARBA" id="ARBA00004370"/>
    </source>
</evidence>
<keyword evidence="8" id="KW-0175">Coiled coil</keyword>
<dbReference type="CDD" id="cd00082">
    <property type="entry name" value="HisKA"/>
    <property type="match status" value="1"/>
</dbReference>
<dbReference type="Pfam" id="PF00512">
    <property type="entry name" value="HisKA"/>
    <property type="match status" value="1"/>
</dbReference>
<evidence type="ECO:0000256" key="4">
    <source>
        <dbReference type="ARBA" id="ARBA00022553"/>
    </source>
</evidence>
<comment type="catalytic activity">
    <reaction evidence="1">
        <text>ATP + protein L-histidine = ADP + protein N-phospho-L-histidine.</text>
        <dbReference type="EC" id="2.7.13.3"/>
    </reaction>
</comment>
<reference evidence="12 13" key="1">
    <citation type="submission" date="2019-06" db="EMBL/GenBank/DDBJ databases">
        <title>Whole genome sequence for Rhodospirillaceae sp. R148.</title>
        <authorList>
            <person name="Wang G."/>
        </authorList>
    </citation>
    <scope>NUCLEOTIDE SEQUENCE [LARGE SCALE GENOMIC DNA]</scope>
    <source>
        <strain evidence="12 13">R148</strain>
    </source>
</reference>
<dbReference type="SUPFAM" id="SSF55874">
    <property type="entry name" value="ATPase domain of HSP90 chaperone/DNA topoisomerase II/histidine kinase"/>
    <property type="match status" value="1"/>
</dbReference>
<evidence type="ECO:0000256" key="7">
    <source>
        <dbReference type="ARBA" id="ARBA00023012"/>
    </source>
</evidence>
<dbReference type="InterPro" id="IPR003594">
    <property type="entry name" value="HATPase_dom"/>
</dbReference>
<name>A0A545U0P8_9PROT</name>
<evidence type="ECO:0000256" key="8">
    <source>
        <dbReference type="SAM" id="Coils"/>
    </source>
</evidence>
<dbReference type="PANTHER" id="PTHR43711">
    <property type="entry name" value="TWO-COMPONENT HISTIDINE KINASE"/>
    <property type="match status" value="1"/>
</dbReference>
<keyword evidence="5" id="KW-0808">Transferase</keyword>
<dbReference type="SUPFAM" id="SSF158472">
    <property type="entry name" value="HAMP domain-like"/>
    <property type="match status" value="1"/>
</dbReference>
<keyword evidence="7" id="KW-0902">Two-component regulatory system</keyword>
<evidence type="ECO:0000259" key="11">
    <source>
        <dbReference type="PROSITE" id="PS50885"/>
    </source>
</evidence>
<dbReference type="EMBL" id="VHSH01000001">
    <property type="protein sequence ID" value="TQV83036.1"/>
    <property type="molecule type" value="Genomic_DNA"/>
</dbReference>
<dbReference type="InterPro" id="IPR036890">
    <property type="entry name" value="HATPase_C_sf"/>
</dbReference>
<feature type="domain" description="Histidine kinase" evidence="10">
    <location>
        <begin position="304"/>
        <end position="519"/>
    </location>
</feature>
<feature type="domain" description="HAMP" evidence="11">
    <location>
        <begin position="212"/>
        <end position="264"/>
    </location>
</feature>
<evidence type="ECO:0000313" key="13">
    <source>
        <dbReference type="Proteomes" id="UP000315252"/>
    </source>
</evidence>
<dbReference type="PROSITE" id="PS50109">
    <property type="entry name" value="HIS_KIN"/>
    <property type="match status" value="1"/>
</dbReference>
<evidence type="ECO:0000256" key="3">
    <source>
        <dbReference type="ARBA" id="ARBA00012438"/>
    </source>
</evidence>
<dbReference type="FunFam" id="1.10.287.130:FF:000001">
    <property type="entry name" value="Two-component sensor histidine kinase"/>
    <property type="match status" value="1"/>
</dbReference>
<protein>
    <recommendedName>
        <fullName evidence="3">histidine kinase</fullName>
        <ecNumber evidence="3">2.7.13.3</ecNumber>
    </recommendedName>
</protein>
<dbReference type="Pfam" id="PF02518">
    <property type="entry name" value="HATPase_c"/>
    <property type="match status" value="1"/>
</dbReference>
<comment type="caution">
    <text evidence="12">The sequence shown here is derived from an EMBL/GenBank/DDBJ whole genome shotgun (WGS) entry which is preliminary data.</text>
</comment>
<dbReference type="PRINTS" id="PR00344">
    <property type="entry name" value="BCTRLSENSOR"/>
</dbReference>
<comment type="subcellular location">
    <subcellularLocation>
        <location evidence="2">Membrane</location>
    </subcellularLocation>
</comment>
<dbReference type="CDD" id="cd00075">
    <property type="entry name" value="HATPase"/>
    <property type="match status" value="1"/>
</dbReference>
<dbReference type="InterPro" id="IPR050736">
    <property type="entry name" value="Sensor_HK_Regulatory"/>
</dbReference>
<evidence type="ECO:0000313" key="12">
    <source>
        <dbReference type="EMBL" id="TQV83036.1"/>
    </source>
</evidence>
<keyword evidence="9" id="KW-0812">Transmembrane</keyword>
<dbReference type="Gene3D" id="3.30.565.10">
    <property type="entry name" value="Histidine kinase-like ATPase, C-terminal domain"/>
    <property type="match status" value="1"/>
</dbReference>
<keyword evidence="9" id="KW-1133">Transmembrane helix</keyword>
<dbReference type="SMART" id="SM00388">
    <property type="entry name" value="HisKA"/>
    <property type="match status" value="1"/>
</dbReference>
<keyword evidence="6" id="KW-0418">Kinase</keyword>
<dbReference type="SMART" id="SM00304">
    <property type="entry name" value="HAMP"/>
    <property type="match status" value="1"/>
</dbReference>
<dbReference type="InterPro" id="IPR003660">
    <property type="entry name" value="HAMP_dom"/>
</dbReference>
<keyword evidence="13" id="KW-1185">Reference proteome</keyword>
<dbReference type="GO" id="GO:0000155">
    <property type="term" value="F:phosphorelay sensor kinase activity"/>
    <property type="evidence" value="ECO:0007669"/>
    <property type="project" value="InterPro"/>
</dbReference>
<dbReference type="SMART" id="SM00387">
    <property type="entry name" value="HATPase_c"/>
    <property type="match status" value="1"/>
</dbReference>
<dbReference type="SUPFAM" id="SSF47384">
    <property type="entry name" value="Homodimeric domain of signal transducing histidine kinase"/>
    <property type="match status" value="1"/>
</dbReference>
<feature type="transmembrane region" description="Helical" evidence="9">
    <location>
        <begin position="183"/>
        <end position="210"/>
    </location>
</feature>
<sequence length="525" mass="57782">MRYLTKLTLSFSALLAIALVSAGIALWSAQSAERHLERSQLAYQVHGRYLSLSNHTYQLFKQFGDALMIGDRDQGRGEAVLLTAIRSDIRELRILIAEEVQLVGDEEIEELELLAQIERKIESVLQEFQRLQTSAESSDPAQFQDRLSKFLDEKIDADFEALIAEALAEEEGEVAETTAEMQYAIVLFEVAAILAGVIAALTAIFGILFLRRGLTVPLQRLLRGAEAVGRGELDHRIDVPGDTELGSVAQAFNQMIDNVAERQDLLSASRDALEHEVSRRTEQLQKLLKTLRESEDNRKRLLADVSHELRTPLTIIRGEADVALRGGDRSIGEYQEVLNRTREAADHTARIVDDLLFVARQESGEVRIRPREIDLAELVQRAVTAGKALGSSAKAVSFETSVTDAKLQADPRRIQQVVTILLENALRYGGENVQVRLDYAPGGFAVTIADDGPGLTDSDQEHVFERFFRGSNAAIRYDGGAGLGLPVAKAIVEAHGGQIALTSEPGEGVEARFTLPNRVRLEAAS</sequence>
<keyword evidence="9" id="KW-0472">Membrane</keyword>
<evidence type="ECO:0000256" key="1">
    <source>
        <dbReference type="ARBA" id="ARBA00000085"/>
    </source>
</evidence>
<dbReference type="InterPro" id="IPR004358">
    <property type="entry name" value="Sig_transdc_His_kin-like_C"/>
</dbReference>
<dbReference type="InterPro" id="IPR036097">
    <property type="entry name" value="HisK_dim/P_sf"/>
</dbReference>
<dbReference type="Proteomes" id="UP000315252">
    <property type="component" value="Unassembled WGS sequence"/>
</dbReference>
<gene>
    <name evidence="12" type="ORF">FKG95_00055</name>
</gene>
<dbReference type="RefSeq" id="WP_142893901.1">
    <property type="nucleotide sequence ID" value="NZ_ML660052.1"/>
</dbReference>
<proteinExistence type="predicted"/>
<evidence type="ECO:0000256" key="6">
    <source>
        <dbReference type="ARBA" id="ARBA00022777"/>
    </source>
</evidence>
<dbReference type="InterPro" id="IPR003661">
    <property type="entry name" value="HisK_dim/P_dom"/>
</dbReference>
<dbReference type="GO" id="GO:0016020">
    <property type="term" value="C:membrane"/>
    <property type="evidence" value="ECO:0007669"/>
    <property type="project" value="UniProtKB-SubCell"/>
</dbReference>
<feature type="coiled-coil region" evidence="8">
    <location>
        <begin position="270"/>
        <end position="304"/>
    </location>
</feature>
<dbReference type="InterPro" id="IPR005467">
    <property type="entry name" value="His_kinase_dom"/>
</dbReference>
<evidence type="ECO:0000256" key="9">
    <source>
        <dbReference type="SAM" id="Phobius"/>
    </source>
</evidence>
<evidence type="ECO:0000259" key="10">
    <source>
        <dbReference type="PROSITE" id="PS50109"/>
    </source>
</evidence>
<dbReference type="CDD" id="cd06225">
    <property type="entry name" value="HAMP"/>
    <property type="match status" value="1"/>
</dbReference>
<evidence type="ECO:0000256" key="5">
    <source>
        <dbReference type="ARBA" id="ARBA00022679"/>
    </source>
</evidence>
<dbReference type="Pfam" id="PF00672">
    <property type="entry name" value="HAMP"/>
    <property type="match status" value="1"/>
</dbReference>
<dbReference type="PANTHER" id="PTHR43711:SF1">
    <property type="entry name" value="HISTIDINE KINASE 1"/>
    <property type="match status" value="1"/>
</dbReference>
<dbReference type="Gene3D" id="6.10.340.10">
    <property type="match status" value="1"/>
</dbReference>
<dbReference type="AlphaFoldDB" id="A0A545U0P8"/>
<organism evidence="12 13">
    <name type="scientific">Denitrobaculum tricleocarpae</name>
    <dbReference type="NCBI Taxonomy" id="2591009"/>
    <lineage>
        <taxon>Bacteria</taxon>
        <taxon>Pseudomonadati</taxon>
        <taxon>Pseudomonadota</taxon>
        <taxon>Alphaproteobacteria</taxon>
        <taxon>Rhodospirillales</taxon>
        <taxon>Rhodospirillaceae</taxon>
        <taxon>Denitrobaculum</taxon>
    </lineage>
</organism>
<dbReference type="EC" id="2.7.13.3" evidence="3"/>
<dbReference type="Gene3D" id="1.10.287.130">
    <property type="match status" value="1"/>
</dbReference>
<accession>A0A545U0P8</accession>
<dbReference type="PROSITE" id="PS50885">
    <property type="entry name" value="HAMP"/>
    <property type="match status" value="1"/>
</dbReference>
<dbReference type="OrthoDB" id="9809766at2"/>